<evidence type="ECO:0000256" key="2">
    <source>
        <dbReference type="ARBA" id="ARBA00023125"/>
    </source>
</evidence>
<evidence type="ECO:0000313" key="6">
    <source>
        <dbReference type="Proteomes" id="UP000188145"/>
    </source>
</evidence>
<dbReference type="InterPro" id="IPR023187">
    <property type="entry name" value="Tscrpt_reg_MarR-type_CS"/>
</dbReference>
<dbReference type="SMART" id="SM00347">
    <property type="entry name" value="HTH_MARR"/>
    <property type="match status" value="1"/>
</dbReference>
<dbReference type="Proteomes" id="UP000188145">
    <property type="component" value="Chromosome"/>
</dbReference>
<dbReference type="InterPro" id="IPR000835">
    <property type="entry name" value="HTH_MarR-typ"/>
</dbReference>
<dbReference type="PANTHER" id="PTHR39515:SF2">
    <property type="entry name" value="HTH-TYPE TRANSCRIPTIONAL REGULATOR RV0880"/>
    <property type="match status" value="1"/>
</dbReference>
<keyword evidence="3" id="KW-0804">Transcription</keyword>
<dbReference type="PRINTS" id="PR00598">
    <property type="entry name" value="HTHMARR"/>
</dbReference>
<dbReference type="PANTHER" id="PTHR39515">
    <property type="entry name" value="CONSERVED PROTEIN"/>
    <property type="match status" value="1"/>
</dbReference>
<sequence>MDRDVIEMTDRLRVVFADITRLASRGHLQRTLHGHDARLTPTDGWLLRHLAAEGPSRVSQLAHWQAVDRSTMTSQVARLERAGLVSRAADPQDGRVAIISVTRDGVHALESGLDAARALFGDVLSDWSPAERRVLVESLERLTLALEDRLDDDVSAGTAPSAGGSPA</sequence>
<reference evidence="6" key="1">
    <citation type="submission" date="2017-02" db="EMBL/GenBank/DDBJ databases">
        <title>Tessaracoccus aquaemaris sp. nov., isolated from the intestine of a Korean rockfish, Sebastes schlegelii, in a marine aquaculture pond.</title>
        <authorList>
            <person name="Tak E.J."/>
            <person name="Bae J.-W."/>
        </authorList>
    </citation>
    <scope>NUCLEOTIDE SEQUENCE [LARGE SCALE GENOMIC DNA]</scope>
    <source>
        <strain evidence="6">NSG39</strain>
    </source>
</reference>
<dbReference type="KEGG" id="tes:BW730_17615"/>
<evidence type="ECO:0000313" key="5">
    <source>
        <dbReference type="EMBL" id="AQP49042.1"/>
    </source>
</evidence>
<dbReference type="InterPro" id="IPR036390">
    <property type="entry name" value="WH_DNA-bd_sf"/>
</dbReference>
<evidence type="ECO:0000256" key="3">
    <source>
        <dbReference type="ARBA" id="ARBA00023163"/>
    </source>
</evidence>
<proteinExistence type="predicted"/>
<dbReference type="Pfam" id="PF01047">
    <property type="entry name" value="MarR"/>
    <property type="match status" value="1"/>
</dbReference>
<dbReference type="PROSITE" id="PS01117">
    <property type="entry name" value="HTH_MARR_1"/>
    <property type="match status" value="1"/>
</dbReference>
<evidence type="ECO:0000256" key="1">
    <source>
        <dbReference type="ARBA" id="ARBA00023015"/>
    </source>
</evidence>
<keyword evidence="2" id="KW-0238">DNA-binding</keyword>
<dbReference type="AlphaFoldDB" id="A0A1Q2CSF5"/>
<protein>
    <recommendedName>
        <fullName evidence="4">HTH marR-type domain-containing protein</fullName>
    </recommendedName>
</protein>
<keyword evidence="1" id="KW-0805">Transcription regulation</keyword>
<feature type="domain" description="HTH marR-type" evidence="4">
    <location>
        <begin position="1"/>
        <end position="144"/>
    </location>
</feature>
<dbReference type="EMBL" id="CP019606">
    <property type="protein sequence ID" value="AQP49042.1"/>
    <property type="molecule type" value="Genomic_DNA"/>
</dbReference>
<dbReference type="RefSeq" id="WP_077687397.1">
    <property type="nucleotide sequence ID" value="NZ_CP019606.1"/>
</dbReference>
<accession>A0A1Q2CSF5</accession>
<evidence type="ECO:0000259" key="4">
    <source>
        <dbReference type="PROSITE" id="PS50995"/>
    </source>
</evidence>
<dbReference type="InterPro" id="IPR036388">
    <property type="entry name" value="WH-like_DNA-bd_sf"/>
</dbReference>
<dbReference type="STRING" id="1332264.BW730_17615"/>
<dbReference type="Gene3D" id="1.10.10.10">
    <property type="entry name" value="Winged helix-like DNA-binding domain superfamily/Winged helix DNA-binding domain"/>
    <property type="match status" value="1"/>
</dbReference>
<dbReference type="OrthoDB" id="8966183at2"/>
<gene>
    <name evidence="5" type="ORF">BW730_17615</name>
</gene>
<keyword evidence="6" id="KW-1185">Reference proteome</keyword>
<dbReference type="InterPro" id="IPR052526">
    <property type="entry name" value="HTH-type_Bedaq_tolerance"/>
</dbReference>
<dbReference type="GO" id="GO:0003700">
    <property type="term" value="F:DNA-binding transcription factor activity"/>
    <property type="evidence" value="ECO:0007669"/>
    <property type="project" value="InterPro"/>
</dbReference>
<dbReference type="GO" id="GO:0003677">
    <property type="term" value="F:DNA binding"/>
    <property type="evidence" value="ECO:0007669"/>
    <property type="project" value="UniProtKB-KW"/>
</dbReference>
<organism evidence="5 6">
    <name type="scientific">Tessaracoccus aquimaris</name>
    <dbReference type="NCBI Taxonomy" id="1332264"/>
    <lineage>
        <taxon>Bacteria</taxon>
        <taxon>Bacillati</taxon>
        <taxon>Actinomycetota</taxon>
        <taxon>Actinomycetes</taxon>
        <taxon>Propionibacteriales</taxon>
        <taxon>Propionibacteriaceae</taxon>
        <taxon>Tessaracoccus</taxon>
    </lineage>
</organism>
<dbReference type="PROSITE" id="PS50995">
    <property type="entry name" value="HTH_MARR_2"/>
    <property type="match status" value="1"/>
</dbReference>
<dbReference type="SUPFAM" id="SSF46785">
    <property type="entry name" value="Winged helix' DNA-binding domain"/>
    <property type="match status" value="1"/>
</dbReference>
<name>A0A1Q2CSF5_9ACTN</name>